<keyword evidence="7" id="KW-0863">Zinc-finger</keyword>
<feature type="domain" description="Sodium channel modifier 1 acidic C-terminal" evidence="12">
    <location>
        <begin position="139"/>
        <end position="169"/>
    </location>
</feature>
<evidence type="ECO:0000256" key="5">
    <source>
        <dbReference type="ARBA" id="ARBA00022723"/>
    </source>
</evidence>
<evidence type="ECO:0000256" key="4">
    <source>
        <dbReference type="ARBA" id="ARBA00022664"/>
    </source>
</evidence>
<keyword evidence="10" id="KW-0539">Nucleus</keyword>
<keyword evidence="14" id="KW-1185">Reference proteome</keyword>
<evidence type="ECO:0000256" key="8">
    <source>
        <dbReference type="ARBA" id="ARBA00022833"/>
    </source>
</evidence>
<dbReference type="GeneTree" id="ENSGT00390000010811"/>
<dbReference type="Pfam" id="PF15803">
    <property type="entry name" value="zf-SCNM1"/>
    <property type="match status" value="1"/>
</dbReference>
<dbReference type="InterPro" id="IPR031625">
    <property type="entry name" value="SCNM1_acidic"/>
</dbReference>
<organism evidence="13 14">
    <name type="scientific">Oncorhynchus tshawytscha</name>
    <name type="common">Chinook salmon</name>
    <name type="synonym">Salmo tshawytscha</name>
    <dbReference type="NCBI Taxonomy" id="74940"/>
    <lineage>
        <taxon>Eukaryota</taxon>
        <taxon>Metazoa</taxon>
        <taxon>Chordata</taxon>
        <taxon>Craniata</taxon>
        <taxon>Vertebrata</taxon>
        <taxon>Euteleostomi</taxon>
        <taxon>Actinopterygii</taxon>
        <taxon>Neopterygii</taxon>
        <taxon>Teleostei</taxon>
        <taxon>Protacanthopterygii</taxon>
        <taxon>Salmoniformes</taxon>
        <taxon>Salmonidae</taxon>
        <taxon>Salmoninae</taxon>
        <taxon>Oncorhynchus</taxon>
    </lineage>
</organism>
<keyword evidence="4" id="KW-0507">mRNA processing</keyword>
<evidence type="ECO:0000259" key="11">
    <source>
        <dbReference type="Pfam" id="PF15803"/>
    </source>
</evidence>
<dbReference type="Proteomes" id="UP000694402">
    <property type="component" value="Unassembled WGS sequence"/>
</dbReference>
<evidence type="ECO:0000256" key="2">
    <source>
        <dbReference type="ARBA" id="ARBA00004642"/>
    </source>
</evidence>
<feature type="domain" description="Sodium channel modifier 1 zinc-finger" evidence="11">
    <location>
        <begin position="44"/>
        <end position="66"/>
    </location>
</feature>
<dbReference type="GO" id="GO:0008380">
    <property type="term" value="P:RNA splicing"/>
    <property type="evidence" value="ECO:0007669"/>
    <property type="project" value="UniProtKB-KW"/>
</dbReference>
<evidence type="ECO:0000256" key="1">
    <source>
        <dbReference type="ARBA" id="ARBA00004324"/>
    </source>
</evidence>
<gene>
    <name evidence="13" type="primary">SCNM1</name>
</gene>
<reference evidence="13" key="2">
    <citation type="submission" date="2025-09" db="UniProtKB">
        <authorList>
            <consortium name="Ensembl"/>
        </authorList>
    </citation>
    <scope>IDENTIFICATION</scope>
</reference>
<proteinExistence type="predicted"/>
<evidence type="ECO:0000256" key="6">
    <source>
        <dbReference type="ARBA" id="ARBA00022728"/>
    </source>
</evidence>
<dbReference type="GO" id="GO:0006397">
    <property type="term" value="P:mRNA processing"/>
    <property type="evidence" value="ECO:0007669"/>
    <property type="project" value="UniProtKB-KW"/>
</dbReference>
<keyword evidence="9" id="KW-0508">mRNA splicing</keyword>
<dbReference type="GO" id="GO:0005681">
    <property type="term" value="C:spliceosomal complex"/>
    <property type="evidence" value="ECO:0007669"/>
    <property type="project" value="UniProtKB-KW"/>
</dbReference>
<dbReference type="Pfam" id="PF15805">
    <property type="entry name" value="SCNM1_acidic"/>
    <property type="match status" value="1"/>
</dbReference>
<evidence type="ECO:0000256" key="9">
    <source>
        <dbReference type="ARBA" id="ARBA00023187"/>
    </source>
</evidence>
<dbReference type="InterPro" id="IPR033570">
    <property type="entry name" value="SCNM1"/>
</dbReference>
<evidence type="ECO:0000256" key="10">
    <source>
        <dbReference type="ARBA" id="ARBA00023242"/>
    </source>
</evidence>
<keyword evidence="6" id="KW-0747">Spliceosome</keyword>
<sequence>MSFKREGNDQSQSNIFKKRRVTELLSNFIPEDEVALMKNGRYTCLVCSYRLVFDTVDMLTLHRKGKIPFLWMKWFYVKLYSYVNRSVDYASCCFPHRNPLVLRSQPTATQESEPMTAQRRIQYAILTFLPPRSFTFCLSAGRLQDRSDPWVKDENMEFDSTEEDPSSLPSSH</sequence>
<keyword evidence="8" id="KW-0862">Zinc</keyword>
<dbReference type="PANTHER" id="PTHR32297">
    <property type="entry name" value="SODIUM CHANNEL MODIFIER 1"/>
    <property type="match status" value="1"/>
</dbReference>
<evidence type="ECO:0000256" key="3">
    <source>
        <dbReference type="ARBA" id="ARBA00020620"/>
    </source>
</evidence>
<evidence type="ECO:0000256" key="7">
    <source>
        <dbReference type="ARBA" id="ARBA00022771"/>
    </source>
</evidence>
<protein>
    <recommendedName>
        <fullName evidence="3">Sodium channel modifier 1</fullName>
    </recommendedName>
</protein>
<name>A0A8C8CMA3_ONCTS</name>
<dbReference type="Ensembl" id="ENSOTST00005015537.2">
    <property type="protein sequence ID" value="ENSOTSP00005014211.1"/>
    <property type="gene ID" value="ENSOTSG00005007183.2"/>
</dbReference>
<dbReference type="GO" id="GO:0008270">
    <property type="term" value="F:zinc ion binding"/>
    <property type="evidence" value="ECO:0007669"/>
    <property type="project" value="UniProtKB-KW"/>
</dbReference>
<accession>A0A8C8CMA3</accession>
<keyword evidence="5" id="KW-0479">Metal-binding</keyword>
<evidence type="ECO:0000313" key="14">
    <source>
        <dbReference type="Proteomes" id="UP000694402"/>
    </source>
</evidence>
<reference evidence="13" key="1">
    <citation type="submission" date="2025-08" db="UniProtKB">
        <authorList>
            <consortium name="Ensembl"/>
        </authorList>
    </citation>
    <scope>IDENTIFICATION</scope>
</reference>
<evidence type="ECO:0000259" key="12">
    <source>
        <dbReference type="Pfam" id="PF15805"/>
    </source>
</evidence>
<dbReference type="InterPro" id="IPR031622">
    <property type="entry name" value="Znf-SCNM1"/>
</dbReference>
<dbReference type="PANTHER" id="PTHR32297:SF1">
    <property type="entry name" value="SODIUM CHANNEL MODIFIER 1"/>
    <property type="match status" value="1"/>
</dbReference>
<dbReference type="AlphaFoldDB" id="A0A8C8CMA3"/>
<evidence type="ECO:0000313" key="13">
    <source>
        <dbReference type="Ensembl" id="ENSOTSP00005014211.1"/>
    </source>
</evidence>
<dbReference type="GO" id="GO:0016607">
    <property type="term" value="C:nuclear speck"/>
    <property type="evidence" value="ECO:0007669"/>
    <property type="project" value="UniProtKB-SubCell"/>
</dbReference>
<comment type="subcellular location">
    <subcellularLocation>
        <location evidence="1">Nucleus speckle</location>
    </subcellularLocation>
    <subcellularLocation>
        <location evidence="2">Nucleus</location>
        <location evidence="2">Nucleoplasm</location>
    </subcellularLocation>
</comment>